<feature type="transmembrane region" description="Helical" evidence="1">
    <location>
        <begin position="23"/>
        <end position="42"/>
    </location>
</feature>
<keyword evidence="3" id="KW-1185">Reference proteome</keyword>
<comment type="caution">
    <text evidence="2">The sequence shown here is derived from an EMBL/GenBank/DDBJ whole genome shotgun (WGS) entry which is preliminary data.</text>
</comment>
<evidence type="ECO:0000313" key="2">
    <source>
        <dbReference type="EMBL" id="NXK57079.1"/>
    </source>
</evidence>
<dbReference type="AlphaFoldDB" id="A0A7L0KL49"/>
<reference evidence="2 3" key="1">
    <citation type="submission" date="2019-09" db="EMBL/GenBank/DDBJ databases">
        <title>Bird 10,000 Genomes (B10K) Project - Family phase.</title>
        <authorList>
            <person name="Zhang G."/>
        </authorList>
    </citation>
    <scope>NUCLEOTIDE SEQUENCE [LARGE SCALE GENOMIC DNA]</scope>
    <source>
        <strain evidence="2">B10K-DU-011-36</strain>
        <tissue evidence="2">Muscle</tissue>
    </source>
</reference>
<dbReference type="Proteomes" id="UP000537522">
    <property type="component" value="Unassembled WGS sequence"/>
</dbReference>
<feature type="non-terminal residue" evidence="2">
    <location>
        <position position="185"/>
    </location>
</feature>
<organism evidence="2 3">
    <name type="scientific">Chauna torquata</name>
    <name type="common">Southern screamer</name>
    <dbReference type="NCBI Taxonomy" id="30388"/>
    <lineage>
        <taxon>Eukaryota</taxon>
        <taxon>Metazoa</taxon>
        <taxon>Chordata</taxon>
        <taxon>Craniata</taxon>
        <taxon>Vertebrata</taxon>
        <taxon>Euteleostomi</taxon>
        <taxon>Archelosauria</taxon>
        <taxon>Archosauria</taxon>
        <taxon>Dinosauria</taxon>
        <taxon>Saurischia</taxon>
        <taxon>Theropoda</taxon>
        <taxon>Coelurosauria</taxon>
        <taxon>Aves</taxon>
        <taxon>Neognathae</taxon>
        <taxon>Galloanserae</taxon>
        <taxon>Anseriformes</taxon>
        <taxon>Anhimidae</taxon>
        <taxon>Chauna</taxon>
    </lineage>
</organism>
<evidence type="ECO:0000313" key="3">
    <source>
        <dbReference type="Proteomes" id="UP000537522"/>
    </source>
</evidence>
<gene>
    <name evidence="2" type="primary">Abca1_1</name>
    <name evidence="2" type="ORF">CHATOR_R09384</name>
</gene>
<keyword evidence="1" id="KW-0812">Transmembrane</keyword>
<keyword evidence="1" id="KW-0472">Membrane</keyword>
<proteinExistence type="predicted"/>
<protein>
    <submittedName>
        <fullName evidence="2">ABCA1 protein</fullName>
    </submittedName>
</protein>
<feature type="non-terminal residue" evidence="2">
    <location>
        <position position="1"/>
    </location>
</feature>
<sequence length="185" mass="20806">MAVGTQLGLLLWKNLVYRRRQRVQLAIELLWPLFLFFILIAVRQSHPPFQQHQCHFPNKALPSAGTLPWLQGIICNMNNPCFQHPTAGEAPGMVGNFNGSLLSRLLAESRRALLRAEGQQLPRRFIQLLPALRGLAALTPAPPAWPLRDLLREDETFSRFLRTNASLPPALVDELMGARLSPHVV</sequence>
<keyword evidence="1" id="KW-1133">Transmembrane helix</keyword>
<accession>A0A7L0KL49</accession>
<evidence type="ECO:0000256" key="1">
    <source>
        <dbReference type="SAM" id="Phobius"/>
    </source>
</evidence>
<name>A0A7L0KL49_CHATO</name>
<dbReference type="EMBL" id="VXAL01021338">
    <property type="protein sequence ID" value="NXK57079.1"/>
    <property type="molecule type" value="Genomic_DNA"/>
</dbReference>